<comment type="similarity">
    <text evidence="2">Belongs to the pseudouridine synthase TruB family. Type 1 subfamily.</text>
</comment>
<dbReference type="SUPFAM" id="SSF55120">
    <property type="entry name" value="Pseudouridine synthase"/>
    <property type="match status" value="1"/>
</dbReference>
<comment type="catalytic activity">
    <reaction evidence="1">
        <text>uridine(55) in tRNA = pseudouridine(55) in tRNA</text>
        <dbReference type="Rhea" id="RHEA:42532"/>
        <dbReference type="Rhea" id="RHEA-COMP:10101"/>
        <dbReference type="Rhea" id="RHEA-COMP:10102"/>
        <dbReference type="ChEBI" id="CHEBI:65314"/>
        <dbReference type="ChEBI" id="CHEBI:65315"/>
        <dbReference type="EC" id="5.4.99.25"/>
    </reaction>
</comment>
<organism evidence="7 8">
    <name type="scientific">Candidatus Vogelbacteria bacterium RIFOXYD1_FULL_44_32</name>
    <dbReference type="NCBI Taxonomy" id="1802438"/>
    <lineage>
        <taxon>Bacteria</taxon>
        <taxon>Candidatus Vogeliibacteriota</taxon>
    </lineage>
</organism>
<dbReference type="GO" id="GO:1990481">
    <property type="term" value="P:mRNA pseudouridine synthesis"/>
    <property type="evidence" value="ECO:0007669"/>
    <property type="project" value="TreeGrafter"/>
</dbReference>
<evidence type="ECO:0000256" key="1">
    <source>
        <dbReference type="ARBA" id="ARBA00000385"/>
    </source>
</evidence>
<protein>
    <recommendedName>
        <fullName evidence="3">tRNA pseudouridine(55) synthase</fullName>
        <ecNumber evidence="3">5.4.99.25</ecNumber>
    </recommendedName>
</protein>
<evidence type="ECO:0000256" key="2">
    <source>
        <dbReference type="ARBA" id="ARBA00005642"/>
    </source>
</evidence>
<dbReference type="PANTHER" id="PTHR13767:SF2">
    <property type="entry name" value="PSEUDOURIDYLATE SYNTHASE TRUB1"/>
    <property type="match status" value="1"/>
</dbReference>
<proteinExistence type="inferred from homology"/>
<dbReference type="GO" id="GO:0003723">
    <property type="term" value="F:RNA binding"/>
    <property type="evidence" value="ECO:0007669"/>
    <property type="project" value="InterPro"/>
</dbReference>
<keyword evidence="4" id="KW-0819">tRNA processing</keyword>
<dbReference type="AlphaFoldDB" id="A0A1G2QFI8"/>
<dbReference type="InterPro" id="IPR014780">
    <property type="entry name" value="tRNA_psdUridine_synth_TruB"/>
</dbReference>
<evidence type="ECO:0000313" key="7">
    <source>
        <dbReference type="EMBL" id="OHA58772.1"/>
    </source>
</evidence>
<accession>A0A1G2QFI8</accession>
<evidence type="ECO:0000256" key="4">
    <source>
        <dbReference type="ARBA" id="ARBA00022694"/>
    </source>
</evidence>
<dbReference type="GO" id="GO:0160148">
    <property type="term" value="F:tRNA pseudouridine(55) synthase activity"/>
    <property type="evidence" value="ECO:0007669"/>
    <property type="project" value="UniProtKB-EC"/>
</dbReference>
<reference evidence="7 8" key="1">
    <citation type="journal article" date="2016" name="Nat. Commun.">
        <title>Thousands of microbial genomes shed light on interconnected biogeochemical processes in an aquifer system.</title>
        <authorList>
            <person name="Anantharaman K."/>
            <person name="Brown C.T."/>
            <person name="Hug L.A."/>
            <person name="Sharon I."/>
            <person name="Castelle C.J."/>
            <person name="Probst A.J."/>
            <person name="Thomas B.C."/>
            <person name="Singh A."/>
            <person name="Wilkins M.J."/>
            <person name="Karaoz U."/>
            <person name="Brodie E.L."/>
            <person name="Williams K.H."/>
            <person name="Hubbard S.S."/>
            <person name="Banfield J.F."/>
        </authorList>
    </citation>
    <scope>NUCLEOTIDE SEQUENCE [LARGE SCALE GENOMIC DNA]</scope>
</reference>
<dbReference type="STRING" id="1802438.A2571_00070"/>
<dbReference type="InterPro" id="IPR020103">
    <property type="entry name" value="PsdUridine_synth_cat_dom_sf"/>
</dbReference>
<evidence type="ECO:0000256" key="5">
    <source>
        <dbReference type="ARBA" id="ARBA00023235"/>
    </source>
</evidence>
<evidence type="ECO:0000256" key="3">
    <source>
        <dbReference type="ARBA" id="ARBA00012787"/>
    </source>
</evidence>
<feature type="domain" description="Pseudouridine synthase II N-terminal" evidence="6">
    <location>
        <begin position="30"/>
        <end position="129"/>
    </location>
</feature>
<dbReference type="EC" id="5.4.99.25" evidence="3"/>
<name>A0A1G2QFI8_9BACT</name>
<dbReference type="EMBL" id="MHTJ01000002">
    <property type="protein sequence ID" value="OHA58772.1"/>
    <property type="molecule type" value="Genomic_DNA"/>
</dbReference>
<dbReference type="Pfam" id="PF01509">
    <property type="entry name" value="TruB_N"/>
    <property type="match status" value="1"/>
</dbReference>
<sequence>MPIFNIYKPAGLTPLEVLEKLRTSKAELIREKMTYAGRLDPLAEGVMLVVTGEDIARKEQFLNLPKTYEVDILLGVGTDTGDVLGLVNEFKLGKIDLTEVKKASAGLVSRRWQTAPRYSAPGIDGKEFTKEVEVFTVQVADQTEISAPDLLLDIEKRVGEVIGDFRQAKITTGWQKWLADNNQMFPVVKITISASSGTYMRVLAEELGKVLNVPALAYKIKRTKVGEYSITDSIVL</sequence>
<keyword evidence="5" id="KW-0413">Isomerase</keyword>
<evidence type="ECO:0000313" key="8">
    <source>
        <dbReference type="Proteomes" id="UP000177043"/>
    </source>
</evidence>
<dbReference type="InterPro" id="IPR002501">
    <property type="entry name" value="PsdUridine_synth_N"/>
</dbReference>
<dbReference type="GO" id="GO:0006400">
    <property type="term" value="P:tRNA modification"/>
    <property type="evidence" value="ECO:0007669"/>
    <property type="project" value="TreeGrafter"/>
</dbReference>
<comment type="caution">
    <text evidence="7">The sequence shown here is derived from an EMBL/GenBank/DDBJ whole genome shotgun (WGS) entry which is preliminary data.</text>
</comment>
<dbReference type="Proteomes" id="UP000177043">
    <property type="component" value="Unassembled WGS sequence"/>
</dbReference>
<evidence type="ECO:0000259" key="6">
    <source>
        <dbReference type="Pfam" id="PF01509"/>
    </source>
</evidence>
<gene>
    <name evidence="7" type="ORF">A2571_00070</name>
</gene>
<dbReference type="Gene3D" id="3.30.2350.10">
    <property type="entry name" value="Pseudouridine synthase"/>
    <property type="match status" value="1"/>
</dbReference>
<dbReference type="PANTHER" id="PTHR13767">
    <property type="entry name" value="TRNA-PSEUDOURIDINE SYNTHASE"/>
    <property type="match status" value="1"/>
</dbReference>